<reference evidence="1 2" key="1">
    <citation type="journal article" date="2012" name="BMC Genomics">
        <title>Complete genome sequence of Saccharothrix espanaensis DSM 44229T and comparison to the other completely sequenced Pseudonocardiaceae.</title>
        <authorList>
            <person name="Strobel T."/>
            <person name="Al-Dilaimi A."/>
            <person name="Blom J."/>
            <person name="Gessner A."/>
            <person name="Kalinowski J."/>
            <person name="Luzhetska M."/>
            <person name="Puhler A."/>
            <person name="Szczepanowski R."/>
            <person name="Bechthold A."/>
            <person name="Ruckert C."/>
        </authorList>
    </citation>
    <scope>NUCLEOTIDE SEQUENCE [LARGE SCALE GENOMIC DNA]</scope>
    <source>
        <strain evidence="2">ATCC 51144 / DSM 44229 / JCM 9112 / NBRC 15066 / NRRL 15764</strain>
    </source>
</reference>
<evidence type="ECO:0000313" key="2">
    <source>
        <dbReference type="Proteomes" id="UP000006281"/>
    </source>
</evidence>
<dbReference type="EMBL" id="HE804045">
    <property type="protein sequence ID" value="CCH30519.1"/>
    <property type="molecule type" value="Genomic_DNA"/>
</dbReference>
<evidence type="ECO:0000313" key="1">
    <source>
        <dbReference type="EMBL" id="CCH30519.1"/>
    </source>
</evidence>
<dbReference type="RefSeq" id="WP_015100631.1">
    <property type="nucleotide sequence ID" value="NC_019673.1"/>
</dbReference>
<dbReference type="Pfam" id="PF16157">
    <property type="entry name" value="DUF4865"/>
    <property type="match status" value="1"/>
</dbReference>
<dbReference type="STRING" id="1179773.BN6_32150"/>
<organism evidence="1 2">
    <name type="scientific">Saccharothrix espanaensis (strain ATCC 51144 / DSM 44229 / JCM 9112 / NBRC 15066 / NRRL 15764)</name>
    <dbReference type="NCBI Taxonomy" id="1179773"/>
    <lineage>
        <taxon>Bacteria</taxon>
        <taxon>Bacillati</taxon>
        <taxon>Actinomycetota</taxon>
        <taxon>Actinomycetes</taxon>
        <taxon>Pseudonocardiales</taxon>
        <taxon>Pseudonocardiaceae</taxon>
        <taxon>Saccharothrix</taxon>
    </lineage>
</organism>
<dbReference type="InterPro" id="IPR032349">
    <property type="entry name" value="DUF4865"/>
</dbReference>
<dbReference type="AlphaFoldDB" id="K0K0Y2"/>
<dbReference type="HOGENOM" id="CLU_087283_0_0_11"/>
<proteinExistence type="predicted"/>
<keyword evidence="2" id="KW-1185">Reference proteome</keyword>
<accession>K0K0Y2</accession>
<dbReference type="Proteomes" id="UP000006281">
    <property type="component" value="Chromosome"/>
</dbReference>
<dbReference type="eggNOG" id="COG2329">
    <property type="taxonomic scope" value="Bacteria"/>
</dbReference>
<sequence>MRGKLLMLAMQYEITLPADYDMGIIRTRVATRGSALDGWAGLGLKAYCVRERGVDGSPVNQYAPFYLWRAPEGMNAFLWGPGFRGLSADFGRPAVRQWTGLAFESGDLARTPVVATSHTSPIPPDVDPAGVIEEAVAGLVAGDGVHSTALAVDTRNWQLLRFTLWHDEPQDDGVRYRVLHLSHPELDDLPRGRHW</sequence>
<protein>
    <recommendedName>
        <fullName evidence="3">DUF4865 domain-containing protein</fullName>
    </recommendedName>
</protein>
<gene>
    <name evidence="1" type="ordered locus">BN6_32150</name>
</gene>
<evidence type="ECO:0008006" key="3">
    <source>
        <dbReference type="Google" id="ProtNLM"/>
    </source>
</evidence>
<dbReference type="KEGG" id="sesp:BN6_32150"/>
<name>K0K0Y2_SACES</name>
<dbReference type="PATRIC" id="fig|1179773.3.peg.3215"/>